<proteinExistence type="predicted"/>
<organism evidence="1 2">
    <name type="scientific">Coemansia linderi</name>
    <dbReference type="NCBI Taxonomy" id="2663919"/>
    <lineage>
        <taxon>Eukaryota</taxon>
        <taxon>Fungi</taxon>
        <taxon>Fungi incertae sedis</taxon>
        <taxon>Zoopagomycota</taxon>
        <taxon>Kickxellomycotina</taxon>
        <taxon>Kickxellomycetes</taxon>
        <taxon>Kickxellales</taxon>
        <taxon>Kickxellaceae</taxon>
        <taxon>Coemansia</taxon>
    </lineage>
</organism>
<reference evidence="1" key="1">
    <citation type="submission" date="2022-07" db="EMBL/GenBank/DDBJ databases">
        <title>Phylogenomic reconstructions and comparative analyses of Kickxellomycotina fungi.</title>
        <authorList>
            <person name="Reynolds N.K."/>
            <person name="Stajich J.E."/>
            <person name="Barry K."/>
            <person name="Grigoriev I.V."/>
            <person name="Crous P."/>
            <person name="Smith M.E."/>
        </authorList>
    </citation>
    <scope>NUCLEOTIDE SEQUENCE</scope>
    <source>
        <strain evidence="1">BCRC 34191</strain>
    </source>
</reference>
<evidence type="ECO:0000313" key="2">
    <source>
        <dbReference type="Proteomes" id="UP001140066"/>
    </source>
</evidence>
<protein>
    <submittedName>
        <fullName evidence="1">Uncharacterized protein</fullName>
    </submittedName>
</protein>
<dbReference type="EMBL" id="JANBUK010001088">
    <property type="protein sequence ID" value="KAJ2786270.1"/>
    <property type="molecule type" value="Genomic_DNA"/>
</dbReference>
<gene>
    <name evidence="1" type="ORF">GGI18_003293</name>
</gene>
<sequence>LALEISNSSGHCLTEYRNLAYMKPVDLGRKIVAHPRSPDFTHVIDPSEILLFRYSSLSWNSHRIHYDSPYACDVEGHPGLLIHGPLTCTLLLQLLHANMPPGLTLKSFDYRAISPAYCQQHMTLNGRWMQQRHKKSSADDASVLCELWATNNENGIAMKGVATLVPSPSTV</sequence>
<dbReference type="Proteomes" id="UP001140066">
    <property type="component" value="Unassembled WGS sequence"/>
</dbReference>
<comment type="caution">
    <text evidence="1">The sequence shown here is derived from an EMBL/GenBank/DDBJ whole genome shotgun (WGS) entry which is preliminary data.</text>
</comment>
<feature type="non-terminal residue" evidence="1">
    <location>
        <position position="1"/>
    </location>
</feature>
<keyword evidence="2" id="KW-1185">Reference proteome</keyword>
<name>A0ACC1KC88_9FUNG</name>
<accession>A0ACC1KC88</accession>
<evidence type="ECO:0000313" key="1">
    <source>
        <dbReference type="EMBL" id="KAJ2786270.1"/>
    </source>
</evidence>